<dbReference type="Gene3D" id="2.60.200.40">
    <property type="match status" value="1"/>
</dbReference>
<feature type="region of interest" description="Disordered" evidence="1">
    <location>
        <begin position="38"/>
        <end position="71"/>
    </location>
</feature>
<feature type="non-terminal residue" evidence="2">
    <location>
        <position position="1"/>
    </location>
</feature>
<comment type="caution">
    <text evidence="2">The sequence shown here is derived from an EMBL/GenBank/DDBJ whole genome shotgun (WGS) entry which is preliminary data.</text>
</comment>
<evidence type="ECO:0000313" key="3">
    <source>
        <dbReference type="Proteomes" id="UP000023152"/>
    </source>
</evidence>
<dbReference type="OrthoDB" id="3853857at2759"/>
<protein>
    <submittedName>
        <fullName evidence="2">Sphingosine kinase</fullName>
    </submittedName>
</protein>
<dbReference type="AlphaFoldDB" id="X6LLY0"/>
<feature type="non-terminal residue" evidence="2">
    <location>
        <position position="147"/>
    </location>
</feature>
<name>X6LLY0_RETFI</name>
<dbReference type="GO" id="GO:0016301">
    <property type="term" value="F:kinase activity"/>
    <property type="evidence" value="ECO:0007669"/>
    <property type="project" value="UniProtKB-KW"/>
</dbReference>
<evidence type="ECO:0000313" key="2">
    <source>
        <dbReference type="EMBL" id="ETO02913.1"/>
    </source>
</evidence>
<reference evidence="2 3" key="1">
    <citation type="journal article" date="2013" name="Curr. Biol.">
        <title>The Genome of the Foraminiferan Reticulomyxa filosa.</title>
        <authorList>
            <person name="Glockner G."/>
            <person name="Hulsmann N."/>
            <person name="Schleicher M."/>
            <person name="Noegel A.A."/>
            <person name="Eichinger L."/>
            <person name="Gallinger C."/>
            <person name="Pawlowski J."/>
            <person name="Sierra R."/>
            <person name="Euteneuer U."/>
            <person name="Pillet L."/>
            <person name="Moustafa A."/>
            <person name="Platzer M."/>
            <person name="Groth M."/>
            <person name="Szafranski K."/>
            <person name="Schliwa M."/>
        </authorList>
    </citation>
    <scope>NUCLEOTIDE SEQUENCE [LARGE SCALE GENOMIC DNA]</scope>
</reference>
<dbReference type="EMBL" id="ASPP01034625">
    <property type="protein sequence ID" value="ETO02913.1"/>
    <property type="molecule type" value="Genomic_DNA"/>
</dbReference>
<feature type="compositionally biased region" description="Basic and acidic residues" evidence="1">
    <location>
        <begin position="59"/>
        <end position="71"/>
    </location>
</feature>
<keyword evidence="2" id="KW-0418">Kinase</keyword>
<accession>X6LLY0</accession>
<feature type="compositionally biased region" description="Low complexity" evidence="1">
    <location>
        <begin position="43"/>
        <end position="53"/>
    </location>
</feature>
<evidence type="ECO:0000256" key="1">
    <source>
        <dbReference type="SAM" id="MobiDB-lite"/>
    </source>
</evidence>
<dbReference type="Proteomes" id="UP000023152">
    <property type="component" value="Unassembled WGS sequence"/>
</dbReference>
<keyword evidence="3" id="KW-1185">Reference proteome</keyword>
<organism evidence="2 3">
    <name type="scientific">Reticulomyxa filosa</name>
    <dbReference type="NCBI Taxonomy" id="46433"/>
    <lineage>
        <taxon>Eukaryota</taxon>
        <taxon>Sar</taxon>
        <taxon>Rhizaria</taxon>
        <taxon>Retaria</taxon>
        <taxon>Foraminifera</taxon>
        <taxon>Monothalamids</taxon>
        <taxon>Reticulomyxidae</taxon>
        <taxon>Reticulomyxa</taxon>
    </lineage>
</organism>
<proteinExistence type="predicted"/>
<sequence length="147" mass="17054">ILEEYFMIATAFMTAKKAEETFNDLVLNYVALSSEFEQPCPPDNNNNNNNNNDNDNDNNIDKDHNTSAAADAEKEEKLGFLMLQWGLTATIDFESEKWRFLGRKSFDLQVAIEIDQATHYKVRMYYKHIPGDEQRPLLDQQQISEQI</sequence>
<keyword evidence="2" id="KW-0808">Transferase</keyword>
<gene>
    <name evidence="2" type="ORF">RFI_34500</name>
</gene>